<evidence type="ECO:0000313" key="2">
    <source>
        <dbReference type="Proteomes" id="UP000230069"/>
    </source>
</evidence>
<reference evidence="1 2" key="1">
    <citation type="submission" date="2017-09" db="EMBL/GenBank/DDBJ databases">
        <title>WGS assembly of Aquilegia coerulea Goldsmith.</title>
        <authorList>
            <person name="Hodges S."/>
            <person name="Kramer E."/>
            <person name="Nordborg M."/>
            <person name="Tomkins J."/>
            <person name="Borevitz J."/>
            <person name="Derieg N."/>
            <person name="Yan J."/>
            <person name="Mihaltcheva S."/>
            <person name="Hayes R.D."/>
            <person name="Rokhsar D."/>
        </authorList>
    </citation>
    <scope>NUCLEOTIDE SEQUENCE [LARGE SCALE GENOMIC DNA]</scope>
    <source>
        <strain evidence="2">cv. Goldsmith</strain>
    </source>
</reference>
<dbReference type="InParanoid" id="A0A2G5F805"/>
<organism evidence="1 2">
    <name type="scientific">Aquilegia coerulea</name>
    <name type="common">Rocky mountain columbine</name>
    <dbReference type="NCBI Taxonomy" id="218851"/>
    <lineage>
        <taxon>Eukaryota</taxon>
        <taxon>Viridiplantae</taxon>
        <taxon>Streptophyta</taxon>
        <taxon>Embryophyta</taxon>
        <taxon>Tracheophyta</taxon>
        <taxon>Spermatophyta</taxon>
        <taxon>Magnoliopsida</taxon>
        <taxon>Ranunculales</taxon>
        <taxon>Ranunculaceae</taxon>
        <taxon>Thalictroideae</taxon>
        <taxon>Aquilegia</taxon>
    </lineage>
</organism>
<dbReference type="OrthoDB" id="63533at2759"/>
<gene>
    <name evidence="1" type="ORF">AQUCO_00201376v1</name>
</gene>
<sequence length="69" mass="7771">MITLYIQLQIFGSESNQNVLYIILERSTHITTHLQCLVSSEQGIETKATSQPIQLHCHDVVLTFTISPS</sequence>
<protein>
    <submittedName>
        <fullName evidence="1">Uncharacterized protein</fullName>
    </submittedName>
</protein>
<dbReference type="AlphaFoldDB" id="A0A2G5F805"/>
<accession>A0A2G5F805</accession>
<keyword evidence="2" id="KW-1185">Reference proteome</keyword>
<evidence type="ECO:0000313" key="1">
    <source>
        <dbReference type="EMBL" id="PIA64037.1"/>
    </source>
</evidence>
<dbReference type="EMBL" id="KZ305019">
    <property type="protein sequence ID" value="PIA64037.1"/>
    <property type="molecule type" value="Genomic_DNA"/>
</dbReference>
<name>A0A2G5F805_AQUCA</name>
<dbReference type="Proteomes" id="UP000230069">
    <property type="component" value="Unassembled WGS sequence"/>
</dbReference>
<proteinExistence type="predicted"/>